<evidence type="ECO:0008006" key="4">
    <source>
        <dbReference type="Google" id="ProtNLM"/>
    </source>
</evidence>
<dbReference type="RefSeq" id="WP_158203292.1">
    <property type="nucleotide sequence ID" value="NZ_WSZK01000008.1"/>
</dbReference>
<evidence type="ECO:0000313" key="3">
    <source>
        <dbReference type="Proteomes" id="UP000451471"/>
    </source>
</evidence>
<keyword evidence="3" id="KW-1185">Reference proteome</keyword>
<feature type="transmembrane region" description="Helical" evidence="1">
    <location>
        <begin position="36"/>
        <end position="56"/>
    </location>
</feature>
<evidence type="ECO:0000256" key="1">
    <source>
        <dbReference type="SAM" id="Phobius"/>
    </source>
</evidence>
<dbReference type="EMBL" id="WSZK01000008">
    <property type="protein sequence ID" value="MWG33567.1"/>
    <property type="molecule type" value="Genomic_DNA"/>
</dbReference>
<proteinExistence type="predicted"/>
<sequence>MRSTSRTVVGYALLFSVPPGAGLGVAVQMTSGDPPLALASAVGVALVLFLVLLGLFGSGSTDH</sequence>
<keyword evidence="1" id="KW-1133">Transmembrane helix</keyword>
<gene>
    <name evidence="2" type="ORF">GQS65_03515</name>
</gene>
<keyword evidence="1" id="KW-0472">Membrane</keyword>
<comment type="caution">
    <text evidence="2">The sequence shown here is derived from an EMBL/GenBank/DDBJ whole genome shotgun (WGS) entry which is preliminary data.</text>
</comment>
<organism evidence="2 3">
    <name type="scientific">Halomarina oriensis</name>
    <dbReference type="NCBI Taxonomy" id="671145"/>
    <lineage>
        <taxon>Archaea</taxon>
        <taxon>Methanobacteriati</taxon>
        <taxon>Methanobacteriota</taxon>
        <taxon>Stenosarchaea group</taxon>
        <taxon>Halobacteria</taxon>
        <taxon>Halobacteriales</taxon>
        <taxon>Natronomonadaceae</taxon>
        <taxon>Halomarina</taxon>
    </lineage>
</organism>
<dbReference type="Proteomes" id="UP000451471">
    <property type="component" value="Unassembled WGS sequence"/>
</dbReference>
<keyword evidence="1" id="KW-0812">Transmembrane</keyword>
<evidence type="ECO:0000313" key="2">
    <source>
        <dbReference type="EMBL" id="MWG33567.1"/>
    </source>
</evidence>
<name>A0A6B0GI56_9EURY</name>
<dbReference type="AlphaFoldDB" id="A0A6B0GI56"/>
<accession>A0A6B0GI56</accession>
<reference evidence="2 3" key="1">
    <citation type="submission" date="2019-12" db="EMBL/GenBank/DDBJ databases">
        <title>Halocatena pleomorpha gen. nov. sp. nov., an extremely halophilic archaeon of family Halobacteriaceae isolated from saltpan soil.</title>
        <authorList>
            <person name="Pal Y."/>
            <person name="Verma A."/>
            <person name="Krishnamurthi S."/>
            <person name="Kumar P."/>
        </authorList>
    </citation>
    <scope>NUCLEOTIDE SEQUENCE [LARGE SCALE GENOMIC DNA]</scope>
    <source>
        <strain evidence="2 3">JCM 16495</strain>
    </source>
</reference>
<protein>
    <recommendedName>
        <fullName evidence="4">Transporter</fullName>
    </recommendedName>
</protein>